<comment type="caution">
    <text evidence="1">The sequence shown here is derived from an EMBL/GenBank/DDBJ whole genome shotgun (WGS) entry which is preliminary data.</text>
</comment>
<name>A0A3M6U8K1_POCDA</name>
<protein>
    <submittedName>
        <fullName evidence="1">Uncharacterized protein</fullName>
    </submittedName>
</protein>
<dbReference type="EMBL" id="RCHS01002047">
    <property type="protein sequence ID" value="RMX49844.1"/>
    <property type="molecule type" value="Genomic_DNA"/>
</dbReference>
<evidence type="ECO:0000313" key="1">
    <source>
        <dbReference type="EMBL" id="RMX49844.1"/>
    </source>
</evidence>
<organism evidence="1 2">
    <name type="scientific">Pocillopora damicornis</name>
    <name type="common">Cauliflower coral</name>
    <name type="synonym">Millepora damicornis</name>
    <dbReference type="NCBI Taxonomy" id="46731"/>
    <lineage>
        <taxon>Eukaryota</taxon>
        <taxon>Metazoa</taxon>
        <taxon>Cnidaria</taxon>
        <taxon>Anthozoa</taxon>
        <taxon>Hexacorallia</taxon>
        <taxon>Scleractinia</taxon>
        <taxon>Astrocoeniina</taxon>
        <taxon>Pocilloporidae</taxon>
        <taxon>Pocillopora</taxon>
    </lineage>
</organism>
<keyword evidence="2" id="KW-1185">Reference proteome</keyword>
<proteinExistence type="predicted"/>
<accession>A0A3M6U8K1</accession>
<sequence length="83" mass="9886">MAATNHSTLNKSEIDFLEENLENCSVENQYFLGYFDGKRDEFEDILERFLFIRSTCFVKEALHSKELNHKRFRKMFGVDLVET</sequence>
<dbReference type="Proteomes" id="UP000275408">
    <property type="component" value="Unassembled WGS sequence"/>
</dbReference>
<evidence type="ECO:0000313" key="2">
    <source>
        <dbReference type="Proteomes" id="UP000275408"/>
    </source>
</evidence>
<gene>
    <name evidence="1" type="ORF">pdam_00025114</name>
</gene>
<dbReference type="AlphaFoldDB" id="A0A3M6U8K1"/>
<reference evidence="1 2" key="1">
    <citation type="journal article" date="2018" name="Sci. Rep.">
        <title>Comparative analysis of the Pocillopora damicornis genome highlights role of immune system in coral evolution.</title>
        <authorList>
            <person name="Cunning R."/>
            <person name="Bay R.A."/>
            <person name="Gillette P."/>
            <person name="Baker A.C."/>
            <person name="Traylor-Knowles N."/>
        </authorList>
    </citation>
    <scope>NUCLEOTIDE SEQUENCE [LARGE SCALE GENOMIC DNA]</scope>
    <source>
        <strain evidence="1">RSMAS</strain>
        <tissue evidence="1">Whole animal</tissue>
    </source>
</reference>